<dbReference type="CDD" id="cd00019">
    <property type="entry name" value="AP2Ec"/>
    <property type="match status" value="1"/>
</dbReference>
<evidence type="ECO:0000256" key="3">
    <source>
        <dbReference type="ARBA" id="ARBA00022763"/>
    </source>
</evidence>
<dbReference type="Proteomes" id="UP000177029">
    <property type="component" value="Unassembled WGS sequence"/>
</dbReference>
<evidence type="ECO:0000256" key="1">
    <source>
        <dbReference type="ARBA" id="ARBA00005340"/>
    </source>
</evidence>
<sequence length="278" mass="30215">MLIGAHVSASGGLVQAIHNAVALDINVIQIFGSSPMQWKANLPDKESAELFKKERRAKGIEKVFLHAPYLINLASEKPSIRHLSRVLLADSLKISNAIGADGVIYHSGSAGTQNIDEALSIAVEAVQRILQEVPVGTLIVENAAGAGALIGDTIDELAYMIKKISSPRFGFCLDTCHALASGMIEDFNEKNIQKLEAEIKKKIGVKKLLAIHLNDSKFPYNSKRDRHENIGKGHIGTEGFKNFFKSKLFRSAPLILEVPGFTGNGPDEKNVKILKSLI</sequence>
<dbReference type="SUPFAM" id="SSF51658">
    <property type="entry name" value="Xylose isomerase-like"/>
    <property type="match status" value="1"/>
</dbReference>
<keyword evidence="5 7" id="KW-0862">Zinc</keyword>
<dbReference type="NCBIfam" id="TIGR00587">
    <property type="entry name" value="nfo"/>
    <property type="match status" value="1"/>
</dbReference>
<feature type="binding site" evidence="7">
    <location>
        <position position="227"/>
    </location>
    <ligand>
        <name>Zn(2+)</name>
        <dbReference type="ChEBI" id="CHEBI:29105"/>
        <label>3</label>
    </ligand>
</feature>
<feature type="binding site" evidence="7">
    <location>
        <position position="66"/>
    </location>
    <ligand>
        <name>Zn(2+)</name>
        <dbReference type="ChEBI" id="CHEBI:29105"/>
        <label>1</label>
    </ligand>
</feature>
<evidence type="ECO:0000256" key="2">
    <source>
        <dbReference type="ARBA" id="ARBA00022723"/>
    </source>
</evidence>
<feature type="binding site" evidence="7">
    <location>
        <position position="257"/>
    </location>
    <ligand>
        <name>Zn(2+)</name>
        <dbReference type="ChEBI" id="CHEBI:29105"/>
        <label>2</label>
    </ligand>
</feature>
<comment type="catalytic activity">
    <reaction evidence="7">
        <text>Endonucleolytic cleavage to 5'-phosphooligonucleotide end-products.</text>
        <dbReference type="EC" id="3.1.21.2"/>
    </reaction>
</comment>
<dbReference type="PROSITE" id="PS51432">
    <property type="entry name" value="AP_NUCLEASE_F2_4"/>
    <property type="match status" value="1"/>
</dbReference>
<feature type="binding site" evidence="7">
    <location>
        <position position="177"/>
    </location>
    <ligand>
        <name>Zn(2+)</name>
        <dbReference type="ChEBI" id="CHEBI:29105"/>
        <label>3</label>
    </ligand>
</feature>
<dbReference type="AlphaFoldDB" id="A0A1F8DV93"/>
<proteinExistence type="inferred from homology"/>
<name>A0A1F8DV93_9BACT</name>
<dbReference type="EMBL" id="MGIP01000001">
    <property type="protein sequence ID" value="OGM92537.1"/>
    <property type="molecule type" value="Genomic_DNA"/>
</dbReference>
<dbReference type="GO" id="GO:0008270">
    <property type="term" value="F:zinc ion binding"/>
    <property type="evidence" value="ECO:0007669"/>
    <property type="project" value="UniProtKB-UniRule"/>
</dbReference>
<dbReference type="SMART" id="SM00518">
    <property type="entry name" value="AP2Ec"/>
    <property type="match status" value="1"/>
</dbReference>
<feature type="binding site" evidence="7">
    <location>
        <position position="174"/>
    </location>
    <ligand>
        <name>Zn(2+)</name>
        <dbReference type="ChEBI" id="CHEBI:29105"/>
        <label>2</label>
    </ligand>
</feature>
<feature type="binding site" evidence="7">
    <location>
        <position position="225"/>
    </location>
    <ligand>
        <name>Zn(2+)</name>
        <dbReference type="ChEBI" id="CHEBI:29105"/>
        <label>3</label>
    </ligand>
</feature>
<keyword evidence="6 7" id="KW-0234">DNA repair</keyword>
<accession>A0A1F8DV93</accession>
<evidence type="ECO:0000259" key="8">
    <source>
        <dbReference type="Pfam" id="PF01261"/>
    </source>
</evidence>
<dbReference type="Pfam" id="PF01261">
    <property type="entry name" value="AP_endonuc_2"/>
    <property type="match status" value="1"/>
</dbReference>
<organism evidence="9 10">
    <name type="scientific">Candidatus Wolfebacteria bacterium RIFCSPHIGHO2_01_FULL_48_22</name>
    <dbReference type="NCBI Taxonomy" id="1802555"/>
    <lineage>
        <taxon>Bacteria</taxon>
        <taxon>Candidatus Wolfeibacteriota</taxon>
    </lineage>
</organism>
<reference evidence="9 10" key="1">
    <citation type="journal article" date="2016" name="Nat. Commun.">
        <title>Thousands of microbial genomes shed light on interconnected biogeochemical processes in an aquifer system.</title>
        <authorList>
            <person name="Anantharaman K."/>
            <person name="Brown C.T."/>
            <person name="Hug L.A."/>
            <person name="Sharon I."/>
            <person name="Castelle C.J."/>
            <person name="Probst A.J."/>
            <person name="Thomas B.C."/>
            <person name="Singh A."/>
            <person name="Wilkins M.J."/>
            <person name="Karaoz U."/>
            <person name="Brodie E.L."/>
            <person name="Williams K.H."/>
            <person name="Hubbard S.S."/>
            <person name="Banfield J.F."/>
        </authorList>
    </citation>
    <scope>NUCLEOTIDE SEQUENCE [LARGE SCALE GENOMIC DNA]</scope>
</reference>
<evidence type="ECO:0000313" key="10">
    <source>
        <dbReference type="Proteomes" id="UP000177029"/>
    </source>
</evidence>
<dbReference type="GO" id="GO:0008833">
    <property type="term" value="F:deoxyribonuclease IV (phage-T4-induced) activity"/>
    <property type="evidence" value="ECO:0007669"/>
    <property type="project" value="UniProtKB-UniRule"/>
</dbReference>
<evidence type="ECO:0000256" key="6">
    <source>
        <dbReference type="ARBA" id="ARBA00023204"/>
    </source>
</evidence>
<comment type="similarity">
    <text evidence="1 7">Belongs to the AP endonuclease 2 family.</text>
</comment>
<dbReference type="PROSITE" id="PS00729">
    <property type="entry name" value="AP_NUCLEASE_F2_1"/>
    <property type="match status" value="1"/>
</dbReference>
<keyword evidence="7" id="KW-0540">Nuclease</keyword>
<comment type="function">
    <text evidence="7">Endonuclease IV plays a role in DNA repair. It cleaves phosphodiester bonds at apurinic or apyrimidinic (AP) sites, generating a 3'-hydroxyl group and a 5'-terminal sugar phosphate.</text>
</comment>
<dbReference type="STRING" id="1802555.A2755_00370"/>
<keyword evidence="7" id="KW-0255">Endonuclease</keyword>
<dbReference type="PROSITE" id="PS00730">
    <property type="entry name" value="AP_NUCLEASE_F2_2"/>
    <property type="match status" value="1"/>
</dbReference>
<dbReference type="PANTHER" id="PTHR21445">
    <property type="entry name" value="ENDONUCLEASE IV ENDODEOXYRIBONUCLEASE IV"/>
    <property type="match status" value="1"/>
</dbReference>
<dbReference type="InterPro" id="IPR013022">
    <property type="entry name" value="Xyl_isomerase-like_TIM-brl"/>
</dbReference>
<dbReference type="InterPro" id="IPR001719">
    <property type="entry name" value="AP_endonuc_2"/>
</dbReference>
<dbReference type="HAMAP" id="MF_00152">
    <property type="entry name" value="Nfo"/>
    <property type="match status" value="1"/>
</dbReference>
<feature type="binding site" evidence="7">
    <location>
        <position position="141"/>
    </location>
    <ligand>
        <name>Zn(2+)</name>
        <dbReference type="ChEBI" id="CHEBI:29105"/>
        <label>1</label>
    </ligand>
</feature>
<keyword evidence="4 7" id="KW-0378">Hydrolase</keyword>
<dbReference type="PANTHER" id="PTHR21445:SF0">
    <property type="entry name" value="APURINIC-APYRIMIDINIC ENDONUCLEASE"/>
    <property type="match status" value="1"/>
</dbReference>
<dbReference type="GO" id="GO:0006284">
    <property type="term" value="P:base-excision repair"/>
    <property type="evidence" value="ECO:0007669"/>
    <property type="project" value="TreeGrafter"/>
</dbReference>
<feature type="binding site" evidence="7">
    <location>
        <position position="141"/>
    </location>
    <ligand>
        <name>Zn(2+)</name>
        <dbReference type="ChEBI" id="CHEBI:29105"/>
        <label>2</label>
    </ligand>
</feature>
<dbReference type="InterPro" id="IPR036237">
    <property type="entry name" value="Xyl_isomerase-like_sf"/>
</dbReference>
<dbReference type="GO" id="GO:0003677">
    <property type="term" value="F:DNA binding"/>
    <property type="evidence" value="ECO:0007669"/>
    <property type="project" value="InterPro"/>
</dbReference>
<feature type="binding site" evidence="7">
    <location>
        <position position="212"/>
    </location>
    <ligand>
        <name>Zn(2+)</name>
        <dbReference type="ChEBI" id="CHEBI:29105"/>
        <label>2</label>
    </ligand>
</feature>
<comment type="caution">
    <text evidence="9">The sequence shown here is derived from an EMBL/GenBank/DDBJ whole genome shotgun (WGS) entry which is preliminary data.</text>
</comment>
<keyword evidence="2 7" id="KW-0479">Metal-binding</keyword>
<dbReference type="GO" id="GO:0003906">
    <property type="term" value="F:DNA-(apurinic or apyrimidinic site) endonuclease activity"/>
    <property type="evidence" value="ECO:0007669"/>
    <property type="project" value="TreeGrafter"/>
</dbReference>
<evidence type="ECO:0000256" key="7">
    <source>
        <dbReference type="HAMAP-Rule" id="MF_00152"/>
    </source>
</evidence>
<gene>
    <name evidence="7" type="primary">nfo</name>
    <name evidence="9" type="ORF">A2755_00370</name>
</gene>
<feature type="binding site" evidence="7">
    <location>
        <position position="106"/>
    </location>
    <ligand>
        <name>Zn(2+)</name>
        <dbReference type="ChEBI" id="CHEBI:29105"/>
        <label>1</label>
    </ligand>
</feature>
<dbReference type="EC" id="3.1.21.2" evidence="7"/>
<protein>
    <recommendedName>
        <fullName evidence="7">Probable endonuclease 4</fullName>
        <ecNumber evidence="7">3.1.21.2</ecNumber>
    </recommendedName>
    <alternativeName>
        <fullName evidence="7">Endodeoxyribonuclease IV</fullName>
    </alternativeName>
    <alternativeName>
        <fullName evidence="7">Endonuclease IV</fullName>
    </alternativeName>
</protein>
<feature type="domain" description="Xylose isomerase-like TIM barrel" evidence="8">
    <location>
        <begin position="19"/>
        <end position="268"/>
    </location>
</feature>
<evidence type="ECO:0000256" key="5">
    <source>
        <dbReference type="ARBA" id="ARBA00022833"/>
    </source>
</evidence>
<dbReference type="Gene3D" id="3.20.20.150">
    <property type="entry name" value="Divalent-metal-dependent TIM barrel enzymes"/>
    <property type="match status" value="1"/>
</dbReference>
<evidence type="ECO:0000256" key="4">
    <source>
        <dbReference type="ARBA" id="ARBA00022801"/>
    </source>
</evidence>
<keyword evidence="3 7" id="KW-0227">DNA damage</keyword>
<evidence type="ECO:0000313" key="9">
    <source>
        <dbReference type="EMBL" id="OGM92537.1"/>
    </source>
</evidence>
<dbReference type="PROSITE" id="PS00731">
    <property type="entry name" value="AP_NUCLEASE_F2_3"/>
    <property type="match status" value="1"/>
</dbReference>
<comment type="cofactor">
    <cofactor evidence="7">
        <name>Zn(2+)</name>
        <dbReference type="ChEBI" id="CHEBI:29105"/>
    </cofactor>
    <text evidence="7">Binds 3 Zn(2+) ions.</text>
</comment>
<dbReference type="GO" id="GO:0008081">
    <property type="term" value="F:phosphoric diester hydrolase activity"/>
    <property type="evidence" value="ECO:0007669"/>
    <property type="project" value="TreeGrafter"/>
</dbReference>
<dbReference type="InterPro" id="IPR018246">
    <property type="entry name" value="AP_endonuc_F2_Zn_BS"/>
</dbReference>